<dbReference type="PANTHER" id="PTHR34587">
    <property type="entry name" value="VWFA DOMAIN-CONTAINING PROTEIN"/>
    <property type="match status" value="1"/>
</dbReference>
<dbReference type="OMA" id="KMMSSII"/>
<reference evidence="2 3" key="2">
    <citation type="journal article" date="2012" name="Open Biol.">
        <title>Characteristics of nucleosomes and linker DNA regions on the genome of the basidiomycete Mixia osmundae revealed by mono- and dinucleosome mapping.</title>
        <authorList>
            <person name="Nishida H."/>
            <person name="Kondo S."/>
            <person name="Matsumoto T."/>
            <person name="Suzuki Y."/>
            <person name="Yoshikawa H."/>
            <person name="Taylor T.D."/>
            <person name="Sugiyama J."/>
        </authorList>
    </citation>
    <scope>NUCLEOTIDE SEQUENCE [LARGE SCALE GENOMIC DNA]</scope>
    <source>
        <strain evidence="3">CBS 9802 / IAM 14324 / JCM 22182 / KY 12970</strain>
    </source>
</reference>
<evidence type="ECO:0000256" key="1">
    <source>
        <dbReference type="SAM" id="SignalP"/>
    </source>
</evidence>
<keyword evidence="3" id="KW-1185">Reference proteome</keyword>
<dbReference type="PANTHER" id="PTHR34587:SF2">
    <property type="entry name" value="G-PROTEIN COUPLED RECEPTORS FAMILY 1 PROFILE DOMAIN-CONTAINING PROTEIN"/>
    <property type="match status" value="1"/>
</dbReference>
<evidence type="ECO:0000313" key="2">
    <source>
        <dbReference type="EMBL" id="GAA98851.1"/>
    </source>
</evidence>
<dbReference type="Proteomes" id="UP000009131">
    <property type="component" value="Unassembled WGS sequence"/>
</dbReference>
<dbReference type="AlphaFoldDB" id="G7E7P1"/>
<proteinExistence type="predicted"/>
<evidence type="ECO:0000313" key="3">
    <source>
        <dbReference type="Proteomes" id="UP000009131"/>
    </source>
</evidence>
<dbReference type="HOGENOM" id="CLU_029378_1_0_1"/>
<comment type="caution">
    <text evidence="2">The sequence shown here is derived from an EMBL/GenBank/DDBJ whole genome shotgun (WGS) entry which is preliminary data.</text>
</comment>
<feature type="chain" id="PRO_5009955821" evidence="1">
    <location>
        <begin position="23"/>
        <end position="359"/>
    </location>
</feature>
<organism evidence="2 3">
    <name type="scientific">Mixia osmundae (strain CBS 9802 / IAM 14324 / JCM 22182 / KY 12970)</name>
    <dbReference type="NCBI Taxonomy" id="764103"/>
    <lineage>
        <taxon>Eukaryota</taxon>
        <taxon>Fungi</taxon>
        <taxon>Dikarya</taxon>
        <taxon>Basidiomycota</taxon>
        <taxon>Pucciniomycotina</taxon>
        <taxon>Mixiomycetes</taxon>
        <taxon>Mixiales</taxon>
        <taxon>Mixiaceae</taxon>
        <taxon>Mixia</taxon>
    </lineage>
</organism>
<dbReference type="RefSeq" id="XP_014566772.1">
    <property type="nucleotide sequence ID" value="XM_014711286.1"/>
</dbReference>
<dbReference type="STRING" id="764103.G7E7P1"/>
<sequence length="359" mass="37287">MLSVTPFSFVLLMSFAPAHLYAADSRMQLLPRAGRTKTQNNAAVNNALQTSLTLDASQIGSNIAQNGQAVAEAGQVPSLTSTNNFINFCAGTNQQITNGLQQKQGSCNPIPLGQIAAANQLPSTKFQNPLNNDLINPDETFTIKMAISNLATGQFVNADTNYFSAPAQLDAQGITLGHSHVVIQKLSSLQQTTPVDPTSFAFFKGLNDQAQNGVLSTDVTGGLPAGAYRLASITTTANHAALNGPVAQRGAFDDVVYFTVKARSSDNTTAVNAQDAVLAAKQAAAVAAQTTATTTTRKAKTTTTTTKKKQKAAAVDAQTTGNTTAQATTQATTTTTGNVGTAAQQAIAQVQGLLGKLLR</sequence>
<dbReference type="eggNOG" id="ENOG502QU23">
    <property type="taxonomic scope" value="Eukaryota"/>
</dbReference>
<gene>
    <name evidence="2" type="primary">Mo05539</name>
    <name evidence="2" type="ORF">E5Q_05539</name>
</gene>
<name>G7E7P1_MIXOS</name>
<accession>G7E7P1</accession>
<keyword evidence="1" id="KW-0732">Signal</keyword>
<reference evidence="2 3" key="1">
    <citation type="journal article" date="2011" name="J. Gen. Appl. Microbiol.">
        <title>Draft genome sequencing of the enigmatic basidiomycete Mixia osmundae.</title>
        <authorList>
            <person name="Nishida H."/>
            <person name="Nagatsuka Y."/>
            <person name="Sugiyama J."/>
        </authorList>
    </citation>
    <scope>NUCLEOTIDE SEQUENCE [LARGE SCALE GENOMIC DNA]</scope>
    <source>
        <strain evidence="3">CBS 9802 / IAM 14324 / JCM 22182 / KY 12970</strain>
    </source>
</reference>
<dbReference type="InterPro" id="IPR053216">
    <property type="entry name" value="Appressorial_penetr-assoc"/>
</dbReference>
<feature type="signal peptide" evidence="1">
    <location>
        <begin position="1"/>
        <end position="22"/>
    </location>
</feature>
<dbReference type="OrthoDB" id="2336871at2759"/>
<dbReference type="EMBL" id="BABT02000165">
    <property type="protein sequence ID" value="GAA98851.1"/>
    <property type="molecule type" value="Genomic_DNA"/>
</dbReference>
<protein>
    <submittedName>
        <fullName evidence="2">Uncharacterized protein</fullName>
    </submittedName>
</protein>
<dbReference type="InParanoid" id="G7E7P1"/>